<evidence type="ECO:0000313" key="1">
    <source>
        <dbReference type="EMBL" id="TQL52253.1"/>
    </source>
</evidence>
<name>A0A542YVZ5_9MICO</name>
<gene>
    <name evidence="1" type="ORF">FB467_3432</name>
</gene>
<protein>
    <submittedName>
        <fullName evidence="1">Uncharacterized protein</fullName>
    </submittedName>
</protein>
<dbReference type="RefSeq" id="WP_141786150.1">
    <property type="nucleotide sequence ID" value="NZ_BAAAIK010000001.1"/>
</dbReference>
<comment type="caution">
    <text evidence="1">The sequence shown here is derived from an EMBL/GenBank/DDBJ whole genome shotgun (WGS) entry which is preliminary data.</text>
</comment>
<proteinExistence type="predicted"/>
<evidence type="ECO:0000313" key="2">
    <source>
        <dbReference type="Proteomes" id="UP000319516"/>
    </source>
</evidence>
<dbReference type="Proteomes" id="UP000319516">
    <property type="component" value="Unassembled WGS sequence"/>
</dbReference>
<dbReference type="EMBL" id="VFOP01000001">
    <property type="protein sequence ID" value="TQL52253.1"/>
    <property type="molecule type" value="Genomic_DNA"/>
</dbReference>
<organism evidence="1 2">
    <name type="scientific">Ornithinicoccus hortensis</name>
    <dbReference type="NCBI Taxonomy" id="82346"/>
    <lineage>
        <taxon>Bacteria</taxon>
        <taxon>Bacillati</taxon>
        <taxon>Actinomycetota</taxon>
        <taxon>Actinomycetes</taxon>
        <taxon>Micrococcales</taxon>
        <taxon>Intrasporangiaceae</taxon>
        <taxon>Ornithinicoccus</taxon>
    </lineage>
</organism>
<dbReference type="OrthoDB" id="4951235at2"/>
<reference evidence="1 2" key="1">
    <citation type="submission" date="2019-06" db="EMBL/GenBank/DDBJ databases">
        <title>Sequencing the genomes of 1000 actinobacteria strains.</title>
        <authorList>
            <person name="Klenk H.-P."/>
        </authorList>
    </citation>
    <scope>NUCLEOTIDE SEQUENCE [LARGE SCALE GENOMIC DNA]</scope>
    <source>
        <strain evidence="1 2">DSM 12335</strain>
    </source>
</reference>
<keyword evidence="2" id="KW-1185">Reference proteome</keyword>
<accession>A0A542YVZ5</accession>
<sequence>MRFLQADEVAVGLRVLYAGHADFLGIADPELLQRGHILVHHHPGVVKKFYGPGVNHCIVEFVGLEDEPISFAVGFDHLEDGHYAGLLVPTEEEWQQADSSGWWTAAPGS</sequence>
<dbReference type="AlphaFoldDB" id="A0A542YVZ5"/>